<feature type="domain" description="Thoeris anti-defense 2-like" evidence="1">
    <location>
        <begin position="7"/>
        <end position="108"/>
    </location>
</feature>
<organism evidence="2 3">
    <name type="scientific">Olivibacter jilunii</name>
    <dbReference type="NCBI Taxonomy" id="985016"/>
    <lineage>
        <taxon>Bacteria</taxon>
        <taxon>Pseudomonadati</taxon>
        <taxon>Bacteroidota</taxon>
        <taxon>Sphingobacteriia</taxon>
        <taxon>Sphingobacteriales</taxon>
        <taxon>Sphingobacteriaceae</taxon>
        <taxon>Olivibacter</taxon>
    </lineage>
</organism>
<comment type="caution">
    <text evidence="2">The sequence shown here is derived from an EMBL/GenBank/DDBJ whole genome shotgun (WGS) entry which is preliminary data.</text>
</comment>
<dbReference type="Proteomes" id="UP001597560">
    <property type="component" value="Unassembled WGS sequence"/>
</dbReference>
<reference evidence="3" key="1">
    <citation type="journal article" date="2019" name="Int. J. Syst. Evol. Microbiol.">
        <title>The Global Catalogue of Microorganisms (GCM) 10K type strain sequencing project: providing services to taxonomists for standard genome sequencing and annotation.</title>
        <authorList>
            <consortium name="The Broad Institute Genomics Platform"/>
            <consortium name="The Broad Institute Genome Sequencing Center for Infectious Disease"/>
            <person name="Wu L."/>
            <person name="Ma J."/>
        </authorList>
    </citation>
    <scope>NUCLEOTIDE SEQUENCE [LARGE SCALE GENOMIC DNA]</scope>
    <source>
        <strain evidence="3">KCTC 23098</strain>
    </source>
</reference>
<dbReference type="EMBL" id="JBHUPA010000007">
    <property type="protein sequence ID" value="MFD2962774.1"/>
    <property type="molecule type" value="Genomic_DNA"/>
</dbReference>
<evidence type="ECO:0000313" key="2">
    <source>
        <dbReference type="EMBL" id="MFD2962774.1"/>
    </source>
</evidence>
<keyword evidence="3" id="KW-1185">Reference proteome</keyword>
<sequence>MKTQNLTYYEALEAASNGELIARKNWLDSSVFAFQRPCDDLPINILLSAKSLPKQLKDYYERKHQPIVPDNIPKVRFSAYMCLKAYDDSVINGWEPSEDDISANDWCVLESAPKALFNN</sequence>
<evidence type="ECO:0000313" key="3">
    <source>
        <dbReference type="Proteomes" id="UP001597560"/>
    </source>
</evidence>
<gene>
    <name evidence="2" type="ORF">ACFS6J_13325</name>
</gene>
<dbReference type="Pfam" id="PF11195">
    <property type="entry name" value="Tad2-like"/>
    <property type="match status" value="1"/>
</dbReference>
<name>A0ABW6B3J3_9SPHI</name>
<dbReference type="InterPro" id="IPR021361">
    <property type="entry name" value="Tad2-like_dom"/>
</dbReference>
<proteinExistence type="predicted"/>
<dbReference type="RefSeq" id="WP_377611019.1">
    <property type="nucleotide sequence ID" value="NZ_JBHUPA010000007.1"/>
</dbReference>
<protein>
    <submittedName>
        <fullName evidence="2">MW1434 family type I TA system toxin</fullName>
    </submittedName>
</protein>
<evidence type="ECO:0000259" key="1">
    <source>
        <dbReference type="Pfam" id="PF11195"/>
    </source>
</evidence>
<accession>A0ABW6B3J3</accession>